<dbReference type="PANTHER" id="PTHR32410:SF216">
    <property type="entry name" value="PHORBOL-ESTER_DAG-TYPE DOMAIN-CONTAINING PROTEIN"/>
    <property type="match status" value="1"/>
</dbReference>
<accession>A0AAD5BYH4</accession>
<evidence type="ECO:0000256" key="5">
    <source>
        <dbReference type="SAM" id="MobiDB-lite"/>
    </source>
</evidence>
<dbReference type="SMART" id="SM00249">
    <property type="entry name" value="PHD"/>
    <property type="match status" value="4"/>
</dbReference>
<dbReference type="SMART" id="SM00109">
    <property type="entry name" value="C1"/>
    <property type="match status" value="4"/>
</dbReference>
<sequence>MEQLQHFTHEHMLSLVQLQPDHTNENSDKEDEDENEDKDEVVVEDPLVGKCEMCKEEIYSFHRSYYSCKDCDYSLHKFCAELPTTQQNHPLHPGHNLTLSQNFQVQDPDVNFIETFDSEWICHVCEIDRTMFYNYHCYICKFTMDIVCATMSQQKMNHPSHPHQLQRDLKWLTSHCDACGKKHSGVFYHCTTCLWFRIHLDCALLPAKLLIQKSTNGSFSHLHLLTLYYSPFPYIEQKAKFFPRCRVCDEFFTGNRWYYGCHKCQYYTHVRCATSGPEEAFMSIIRPGGHGMTYKNFKDGDHPNLIHCPFPDESANLLTHQFANKGELVINETIDGQMLSHQHPLILVKTLLNESVSLNDPMKRVELLCDGCVRPITALPFYKCSQHNCGFVLHEWCTRLPFEILDHPDHPEHKLVLLPKMPGNLLGVFLCAICRFYCNGFAYGCIECKYYVDINCGFIPDVITHEAHPNHLLLRFKASAHQPKQGCKACYTYIVTPLGFHCPTCDFNLHTECALSIPRTIRHKFDKHPLSLRYYPAENYSSDYFCEICEDVLNPTKWFYHCNMCASSIHTQCAPVKLECERSTSSWINCSIFAYYNVKFGGRYKMRDHPHLVMFVQGIKDDGQCIVCDEPLQYEMIFKCFECKFALHFGCEEPDVLVIPPT</sequence>
<dbReference type="InterPro" id="IPR002219">
    <property type="entry name" value="PKC_DAG/PE"/>
</dbReference>
<dbReference type="EMBL" id="JAMZMK010010377">
    <property type="protein sequence ID" value="KAI7731812.1"/>
    <property type="molecule type" value="Genomic_DNA"/>
</dbReference>
<keyword evidence="2" id="KW-0677">Repeat</keyword>
<evidence type="ECO:0000256" key="3">
    <source>
        <dbReference type="ARBA" id="ARBA00022771"/>
    </source>
</evidence>
<dbReference type="InterPro" id="IPR004146">
    <property type="entry name" value="DC1"/>
</dbReference>
<reference evidence="7" key="1">
    <citation type="submission" date="2022-06" db="EMBL/GenBank/DDBJ databases">
        <title>Uncovering the hologenomic basis of an extraordinary plant invasion.</title>
        <authorList>
            <person name="Bieker V.C."/>
            <person name="Martin M.D."/>
            <person name="Gilbert T."/>
            <person name="Hodgins K."/>
            <person name="Battlay P."/>
            <person name="Petersen B."/>
            <person name="Wilson J."/>
        </authorList>
    </citation>
    <scope>NUCLEOTIDE SEQUENCE</scope>
    <source>
        <strain evidence="7">AA19_3_7</strain>
        <tissue evidence="7">Leaf</tissue>
    </source>
</reference>
<keyword evidence="8" id="KW-1185">Reference proteome</keyword>
<keyword evidence="1" id="KW-0479">Metal-binding</keyword>
<evidence type="ECO:0000259" key="6">
    <source>
        <dbReference type="PROSITE" id="PS50081"/>
    </source>
</evidence>
<keyword evidence="3" id="KW-0863">Zinc-finger</keyword>
<dbReference type="Pfam" id="PF03107">
    <property type="entry name" value="C1_2"/>
    <property type="match status" value="3"/>
</dbReference>
<proteinExistence type="predicted"/>
<evidence type="ECO:0000256" key="4">
    <source>
        <dbReference type="ARBA" id="ARBA00022833"/>
    </source>
</evidence>
<organism evidence="7 8">
    <name type="scientific">Ambrosia artemisiifolia</name>
    <name type="common">Common ragweed</name>
    <dbReference type="NCBI Taxonomy" id="4212"/>
    <lineage>
        <taxon>Eukaryota</taxon>
        <taxon>Viridiplantae</taxon>
        <taxon>Streptophyta</taxon>
        <taxon>Embryophyta</taxon>
        <taxon>Tracheophyta</taxon>
        <taxon>Spermatophyta</taxon>
        <taxon>Magnoliopsida</taxon>
        <taxon>eudicotyledons</taxon>
        <taxon>Gunneridae</taxon>
        <taxon>Pentapetalae</taxon>
        <taxon>asterids</taxon>
        <taxon>campanulids</taxon>
        <taxon>Asterales</taxon>
        <taxon>Asteraceae</taxon>
        <taxon>Asteroideae</taxon>
        <taxon>Heliantheae alliance</taxon>
        <taxon>Heliantheae</taxon>
        <taxon>Ambrosia</taxon>
    </lineage>
</organism>
<dbReference type="InterPro" id="IPR046349">
    <property type="entry name" value="C1-like_sf"/>
</dbReference>
<dbReference type="Proteomes" id="UP001206925">
    <property type="component" value="Unassembled WGS sequence"/>
</dbReference>
<keyword evidence="4" id="KW-0862">Zinc</keyword>
<comment type="caution">
    <text evidence="7">The sequence shown here is derived from an EMBL/GenBank/DDBJ whole genome shotgun (WGS) entry which is preliminary data.</text>
</comment>
<feature type="domain" description="Phorbol-ester/DAG-type" evidence="6">
    <location>
        <begin position="470"/>
        <end position="521"/>
    </location>
</feature>
<protein>
    <recommendedName>
        <fullName evidence="6">Phorbol-ester/DAG-type domain-containing protein</fullName>
    </recommendedName>
</protein>
<gene>
    <name evidence="7" type="ORF">M8C21_011335</name>
</gene>
<dbReference type="PROSITE" id="PS50081">
    <property type="entry name" value="ZF_DAG_PE_2"/>
    <property type="match status" value="2"/>
</dbReference>
<evidence type="ECO:0000256" key="2">
    <source>
        <dbReference type="ARBA" id="ARBA00022737"/>
    </source>
</evidence>
<dbReference type="InterPro" id="IPR001965">
    <property type="entry name" value="Znf_PHD"/>
</dbReference>
<dbReference type="Gene3D" id="3.30.60.20">
    <property type="match status" value="1"/>
</dbReference>
<dbReference type="SUPFAM" id="SSF57889">
    <property type="entry name" value="Cysteine-rich domain"/>
    <property type="match status" value="6"/>
</dbReference>
<feature type="region of interest" description="Disordered" evidence="5">
    <location>
        <begin position="15"/>
        <end position="40"/>
    </location>
</feature>
<feature type="compositionally biased region" description="Acidic residues" evidence="5">
    <location>
        <begin position="28"/>
        <end position="40"/>
    </location>
</feature>
<name>A0AAD5BYH4_AMBAR</name>
<evidence type="ECO:0000313" key="8">
    <source>
        <dbReference type="Proteomes" id="UP001206925"/>
    </source>
</evidence>
<dbReference type="AlphaFoldDB" id="A0AAD5BYH4"/>
<evidence type="ECO:0000256" key="1">
    <source>
        <dbReference type="ARBA" id="ARBA00022723"/>
    </source>
</evidence>
<evidence type="ECO:0000313" key="7">
    <source>
        <dbReference type="EMBL" id="KAI7731812.1"/>
    </source>
</evidence>
<dbReference type="GO" id="GO:0008270">
    <property type="term" value="F:zinc ion binding"/>
    <property type="evidence" value="ECO:0007669"/>
    <property type="project" value="UniProtKB-KW"/>
</dbReference>
<feature type="domain" description="Phorbol-ester/DAG-type" evidence="6">
    <location>
        <begin position="522"/>
        <end position="580"/>
    </location>
</feature>
<dbReference type="PANTHER" id="PTHR32410">
    <property type="entry name" value="CYSTEINE/HISTIDINE-RICH C1 DOMAIN FAMILY PROTEIN"/>
    <property type="match status" value="1"/>
</dbReference>
<dbReference type="InterPro" id="IPR053192">
    <property type="entry name" value="Vacuole_Formation_Reg"/>
</dbReference>